<feature type="domain" description="Cyclic nucleotide-binding" evidence="4">
    <location>
        <begin position="34"/>
        <end position="124"/>
    </location>
</feature>
<dbReference type="InterPro" id="IPR036388">
    <property type="entry name" value="WH-like_DNA-bd_sf"/>
</dbReference>
<reference evidence="6" key="1">
    <citation type="submission" date="2023-07" db="EMBL/GenBank/DDBJ databases">
        <title>Paracoccus sp. MBLB3053 whole genome sequence.</title>
        <authorList>
            <person name="Hwang C.Y."/>
            <person name="Cho E.-S."/>
            <person name="Seo M.-J."/>
        </authorList>
    </citation>
    <scope>NUCLEOTIDE SEQUENCE [LARGE SCALE GENOMIC DNA]</scope>
    <source>
        <strain evidence="6">MBLB3053</strain>
    </source>
</reference>
<comment type="caution">
    <text evidence="5">The sequence shown here is derived from an EMBL/GenBank/DDBJ whole genome shotgun (WGS) entry which is preliminary data.</text>
</comment>
<dbReference type="EMBL" id="JAVQLW010000001">
    <property type="protein sequence ID" value="MDS9467908.1"/>
    <property type="molecule type" value="Genomic_DNA"/>
</dbReference>
<dbReference type="PROSITE" id="PS50042">
    <property type="entry name" value="CNMP_BINDING_3"/>
    <property type="match status" value="1"/>
</dbReference>
<dbReference type="Pfam" id="PF00027">
    <property type="entry name" value="cNMP_binding"/>
    <property type="match status" value="1"/>
</dbReference>
<evidence type="ECO:0000256" key="2">
    <source>
        <dbReference type="ARBA" id="ARBA00023125"/>
    </source>
</evidence>
<sequence>MGNSKNIALTQSDRRTLRGRGWLHGRPLPFADAVLDNCMLLGMERGDSAMHLGDESGGLYGLIEGWLDVLISPGALDPTLVHVATTGWWFGDSALLTQSPKRGAHIARTPCRIAYLPAEAAGRLDRAGFEAWRNIAHISVGVIDHAFAVIAANRTQQPIQRAALTLRILLGEGLHFAAGAALDPPVLPISQTEFAEIANLSRNAAGDALRHLAHSGAIRLGYRGIEIVDTAMLHERNVALDR</sequence>
<dbReference type="SUPFAM" id="SSF46785">
    <property type="entry name" value="Winged helix' DNA-binding domain"/>
    <property type="match status" value="1"/>
</dbReference>
<evidence type="ECO:0000313" key="5">
    <source>
        <dbReference type="EMBL" id="MDS9467908.1"/>
    </source>
</evidence>
<dbReference type="Gene3D" id="2.60.120.10">
    <property type="entry name" value="Jelly Rolls"/>
    <property type="match status" value="1"/>
</dbReference>
<dbReference type="InterPro" id="IPR000595">
    <property type="entry name" value="cNMP-bd_dom"/>
</dbReference>
<dbReference type="SUPFAM" id="SSF51206">
    <property type="entry name" value="cAMP-binding domain-like"/>
    <property type="match status" value="1"/>
</dbReference>
<keyword evidence="3" id="KW-0804">Transcription</keyword>
<dbReference type="InterPro" id="IPR018490">
    <property type="entry name" value="cNMP-bd_dom_sf"/>
</dbReference>
<evidence type="ECO:0000313" key="6">
    <source>
        <dbReference type="Proteomes" id="UP001269144"/>
    </source>
</evidence>
<evidence type="ECO:0000256" key="3">
    <source>
        <dbReference type="ARBA" id="ARBA00023163"/>
    </source>
</evidence>
<name>A0ABU2HSA8_9RHOB</name>
<keyword evidence="2" id="KW-0238">DNA-binding</keyword>
<dbReference type="Gene3D" id="1.10.10.10">
    <property type="entry name" value="Winged helix-like DNA-binding domain superfamily/Winged helix DNA-binding domain"/>
    <property type="match status" value="1"/>
</dbReference>
<dbReference type="RefSeq" id="WP_311160081.1">
    <property type="nucleotide sequence ID" value="NZ_JAVQLW010000001.1"/>
</dbReference>
<dbReference type="Proteomes" id="UP001269144">
    <property type="component" value="Unassembled WGS sequence"/>
</dbReference>
<dbReference type="InterPro" id="IPR036390">
    <property type="entry name" value="WH_DNA-bd_sf"/>
</dbReference>
<protein>
    <submittedName>
        <fullName evidence="5">Crp/Fnr family transcriptional regulator</fullName>
    </submittedName>
</protein>
<keyword evidence="6" id="KW-1185">Reference proteome</keyword>
<gene>
    <name evidence="5" type="ORF">RGQ15_10050</name>
</gene>
<evidence type="ECO:0000259" key="4">
    <source>
        <dbReference type="PROSITE" id="PS50042"/>
    </source>
</evidence>
<dbReference type="InterPro" id="IPR014710">
    <property type="entry name" value="RmlC-like_jellyroll"/>
</dbReference>
<organism evidence="5 6">
    <name type="scientific">Paracoccus aurantius</name>
    <dbReference type="NCBI Taxonomy" id="3073814"/>
    <lineage>
        <taxon>Bacteria</taxon>
        <taxon>Pseudomonadati</taxon>
        <taxon>Pseudomonadota</taxon>
        <taxon>Alphaproteobacteria</taxon>
        <taxon>Rhodobacterales</taxon>
        <taxon>Paracoccaceae</taxon>
        <taxon>Paracoccus</taxon>
    </lineage>
</organism>
<accession>A0ABU2HSA8</accession>
<dbReference type="Pfam" id="PF13545">
    <property type="entry name" value="HTH_Crp_2"/>
    <property type="match status" value="1"/>
</dbReference>
<dbReference type="InterPro" id="IPR012318">
    <property type="entry name" value="HTH_CRP"/>
</dbReference>
<proteinExistence type="predicted"/>
<evidence type="ECO:0000256" key="1">
    <source>
        <dbReference type="ARBA" id="ARBA00023015"/>
    </source>
</evidence>
<keyword evidence="1" id="KW-0805">Transcription regulation</keyword>